<evidence type="ECO:0000256" key="1">
    <source>
        <dbReference type="ARBA" id="ARBA00006937"/>
    </source>
</evidence>
<organism evidence="4 5">
    <name type="scientific">Chiloscyllium punctatum</name>
    <name type="common">Brownbanded bambooshark</name>
    <name type="synonym">Hemiscyllium punctatum</name>
    <dbReference type="NCBI Taxonomy" id="137246"/>
    <lineage>
        <taxon>Eukaryota</taxon>
        <taxon>Metazoa</taxon>
        <taxon>Chordata</taxon>
        <taxon>Craniata</taxon>
        <taxon>Vertebrata</taxon>
        <taxon>Chondrichthyes</taxon>
        <taxon>Elasmobranchii</taxon>
        <taxon>Galeomorphii</taxon>
        <taxon>Galeoidea</taxon>
        <taxon>Orectolobiformes</taxon>
        <taxon>Hemiscylliidae</taxon>
        <taxon>Chiloscyllium</taxon>
    </lineage>
</organism>
<dbReference type="OMA" id="CIDHEYI"/>
<feature type="region of interest" description="Disordered" evidence="2">
    <location>
        <begin position="69"/>
        <end position="101"/>
    </location>
</feature>
<dbReference type="GO" id="GO:0007165">
    <property type="term" value="P:signal transduction"/>
    <property type="evidence" value="ECO:0007669"/>
    <property type="project" value="TreeGrafter"/>
</dbReference>
<feature type="compositionally biased region" description="Polar residues" evidence="2">
    <location>
        <begin position="90"/>
        <end position="101"/>
    </location>
</feature>
<evidence type="ECO:0000256" key="2">
    <source>
        <dbReference type="SAM" id="MobiDB-lite"/>
    </source>
</evidence>
<dbReference type="EMBL" id="BEZZ01014175">
    <property type="protein sequence ID" value="GCC39003.1"/>
    <property type="molecule type" value="Genomic_DNA"/>
</dbReference>
<comment type="caution">
    <text evidence="4">The sequence shown here is derived from an EMBL/GenBank/DDBJ whole genome shotgun (WGS) entry which is preliminary data.</text>
</comment>
<sequence>MGSSQLECLEDSHVNVRITDKNPEFYYCENQRLALDVLLKSGEVNFHKLQEKEGVKEFISSKETEHILRSHHRYEAEGKDSTKDRKAVSDSKSTYWPEQSDTPIPDLDLGWSEPVTYRGVTRVNIHMHPPRNHDPNIKEIVRKMIQEARK</sequence>
<dbReference type="AlphaFoldDB" id="A0A401T8L1"/>
<proteinExistence type="inferred from homology"/>
<accession>A0A401T8L1</accession>
<dbReference type="Proteomes" id="UP000287033">
    <property type="component" value="Unassembled WGS sequence"/>
</dbReference>
<evidence type="ECO:0000259" key="3">
    <source>
        <dbReference type="Pfam" id="PF07894"/>
    </source>
</evidence>
<dbReference type="Pfam" id="PF07894">
    <property type="entry name" value="SACK1"/>
    <property type="match status" value="1"/>
</dbReference>
<gene>
    <name evidence="4" type="ORF">chiPu_0023005</name>
</gene>
<comment type="similarity">
    <text evidence="1">Belongs to the FAM83 family.</text>
</comment>
<feature type="compositionally biased region" description="Basic and acidic residues" evidence="2">
    <location>
        <begin position="69"/>
        <end position="89"/>
    </location>
</feature>
<dbReference type="PANTHER" id="PTHR16181:SF29">
    <property type="entry name" value="PROTEIN FAM83A-RELATED"/>
    <property type="match status" value="1"/>
</dbReference>
<dbReference type="PANTHER" id="PTHR16181">
    <property type="entry name" value="PROTEIN FAM83A-RELATED"/>
    <property type="match status" value="1"/>
</dbReference>
<feature type="non-terminal residue" evidence="4">
    <location>
        <position position="150"/>
    </location>
</feature>
<dbReference type="OrthoDB" id="6103632at2759"/>
<protein>
    <recommendedName>
        <fullName evidence="3">Scaffolding anchor of CK1 domain-containing protein</fullName>
    </recommendedName>
</protein>
<keyword evidence="5" id="KW-1185">Reference proteome</keyword>
<reference evidence="4 5" key="1">
    <citation type="journal article" date="2018" name="Nat. Ecol. Evol.">
        <title>Shark genomes provide insights into elasmobranch evolution and the origin of vertebrates.</title>
        <authorList>
            <person name="Hara Y"/>
            <person name="Yamaguchi K"/>
            <person name="Onimaru K"/>
            <person name="Kadota M"/>
            <person name="Koyanagi M"/>
            <person name="Keeley SD"/>
            <person name="Tatsumi K"/>
            <person name="Tanaka K"/>
            <person name="Motone F"/>
            <person name="Kageyama Y"/>
            <person name="Nozu R"/>
            <person name="Adachi N"/>
            <person name="Nishimura O"/>
            <person name="Nakagawa R"/>
            <person name="Tanegashima C"/>
            <person name="Kiyatake I"/>
            <person name="Matsumoto R"/>
            <person name="Murakumo K"/>
            <person name="Nishida K"/>
            <person name="Terakita A"/>
            <person name="Kuratani S"/>
            <person name="Sato K"/>
            <person name="Hyodo S Kuraku.S."/>
        </authorList>
    </citation>
    <scope>NUCLEOTIDE SEQUENCE [LARGE SCALE GENOMIC DNA]</scope>
</reference>
<evidence type="ECO:0000313" key="5">
    <source>
        <dbReference type="Proteomes" id="UP000287033"/>
    </source>
</evidence>
<dbReference type="InterPro" id="IPR050944">
    <property type="entry name" value="FAM83"/>
</dbReference>
<evidence type="ECO:0000313" key="4">
    <source>
        <dbReference type="EMBL" id="GCC39003.1"/>
    </source>
</evidence>
<name>A0A401T8L1_CHIPU</name>
<dbReference type="STRING" id="137246.A0A401T8L1"/>
<dbReference type="InterPro" id="IPR012461">
    <property type="entry name" value="SACK1"/>
</dbReference>
<feature type="domain" description="Scaffolding anchor of CK1" evidence="3">
    <location>
        <begin position="17"/>
        <end position="150"/>
    </location>
</feature>
<dbReference type="GO" id="GO:0019901">
    <property type="term" value="F:protein kinase binding"/>
    <property type="evidence" value="ECO:0007669"/>
    <property type="project" value="TreeGrafter"/>
</dbReference>